<evidence type="ECO:0000256" key="4">
    <source>
        <dbReference type="ARBA" id="ARBA00022691"/>
    </source>
</evidence>
<keyword evidence="2" id="KW-0489">Methyltransferase</keyword>
<dbReference type="InterPro" id="IPR011990">
    <property type="entry name" value="TPR-like_helical_dom_sf"/>
</dbReference>
<keyword evidence="3" id="KW-0808">Transferase</keyword>
<reference evidence="8" key="1">
    <citation type="submission" date="2024-04" db="EMBL/GenBank/DDBJ databases">
        <title>Salinicola lusitanus LLJ914,a marine bacterium isolated from the Okinawa Trough.</title>
        <authorList>
            <person name="Li J."/>
        </authorList>
    </citation>
    <scope>NUCLEOTIDE SEQUENCE [LARGE SCALE GENOMIC DNA]</scope>
</reference>
<dbReference type="EC" id="2.1.1.354" evidence="1"/>
<dbReference type="FunFam" id="2.170.270.10:FF:000013">
    <property type="entry name" value="Histone-lysine N-methyltransferase SMYD1 isoform 1"/>
    <property type="match status" value="1"/>
</dbReference>
<dbReference type="Gene3D" id="2.170.270.10">
    <property type="entry name" value="SET domain"/>
    <property type="match status" value="1"/>
</dbReference>
<evidence type="ECO:0000256" key="1">
    <source>
        <dbReference type="ARBA" id="ARBA00012182"/>
    </source>
</evidence>
<comment type="catalytic activity">
    <reaction evidence="5">
        <text>L-lysyl(4)-[histone H3] + 3 S-adenosyl-L-methionine = N(6),N(6),N(6)-trimethyl-L-lysyl(4)-[histone H3] + 3 S-adenosyl-L-homocysteine + 3 H(+)</text>
        <dbReference type="Rhea" id="RHEA:60260"/>
        <dbReference type="Rhea" id="RHEA-COMP:15537"/>
        <dbReference type="Rhea" id="RHEA-COMP:15547"/>
        <dbReference type="ChEBI" id="CHEBI:15378"/>
        <dbReference type="ChEBI" id="CHEBI:29969"/>
        <dbReference type="ChEBI" id="CHEBI:57856"/>
        <dbReference type="ChEBI" id="CHEBI:59789"/>
        <dbReference type="ChEBI" id="CHEBI:61961"/>
        <dbReference type="EC" id="2.1.1.354"/>
    </reaction>
</comment>
<organism evidence="7 8">
    <name type="scientific">Mugilogobius chulae</name>
    <name type="common">yellowstripe goby</name>
    <dbReference type="NCBI Taxonomy" id="88201"/>
    <lineage>
        <taxon>Eukaryota</taxon>
        <taxon>Metazoa</taxon>
        <taxon>Chordata</taxon>
        <taxon>Craniata</taxon>
        <taxon>Vertebrata</taxon>
        <taxon>Euteleostomi</taxon>
        <taxon>Actinopterygii</taxon>
        <taxon>Neopterygii</taxon>
        <taxon>Teleostei</taxon>
        <taxon>Neoteleostei</taxon>
        <taxon>Acanthomorphata</taxon>
        <taxon>Gobiaria</taxon>
        <taxon>Gobiiformes</taxon>
        <taxon>Gobioidei</taxon>
        <taxon>Gobiidae</taxon>
        <taxon>Gobionellinae</taxon>
        <taxon>Mugilogobius</taxon>
    </lineage>
</organism>
<comment type="caution">
    <text evidence="7">The sequence shown here is derived from an EMBL/GenBank/DDBJ whole genome shotgun (WGS) entry which is preliminary data.</text>
</comment>
<dbReference type="PANTHER" id="PTHR12197">
    <property type="entry name" value="HISTONE-LYSINE N-METHYLTRANSFERASE SMYD"/>
    <property type="match status" value="1"/>
</dbReference>
<keyword evidence="8" id="KW-1185">Reference proteome</keyword>
<dbReference type="EMBL" id="JBBPFD010000015">
    <property type="protein sequence ID" value="KAK7895806.1"/>
    <property type="molecule type" value="Genomic_DNA"/>
</dbReference>
<dbReference type="SUPFAM" id="SSF82199">
    <property type="entry name" value="SET domain"/>
    <property type="match status" value="1"/>
</dbReference>
<dbReference type="SMART" id="SM00317">
    <property type="entry name" value="SET"/>
    <property type="match status" value="1"/>
</dbReference>
<dbReference type="PANTHER" id="PTHR12197:SF184">
    <property type="entry name" value="HISTONE-LYSINE N-METHYLTRANSFERASE SMYD1"/>
    <property type="match status" value="1"/>
</dbReference>
<dbReference type="GO" id="GO:0005634">
    <property type="term" value="C:nucleus"/>
    <property type="evidence" value="ECO:0007669"/>
    <property type="project" value="TreeGrafter"/>
</dbReference>
<sequence>MTGGGMENTQLFDAGGKGRGLRATKELSAGDVVFSEPGFAAVVYDSMAANVCHNCFRRQSKLHRCASAGLPTTGDRTCQTACWEEHKLECAAIRNIVTAPNEQVRRDATDAQLVAVDKLEDHVADLGEADLKQLNANVSSFFQFWSYGSKQHSADYISHIFGIVKSNGLALSDQRGLQAVGVGLFPNLCLVNHDCWPNCTVILNNGNQSALNSALHSKRRIELRALGKISEGQELTISYVDFLNLSADRQKKLKELHFFDCTCEHCTQHIKDDLMTLLQRAKKLYHPNNAQLGLAIMKAGVTHWHAGQIEQGHGFICKAYSILMITHGPNHAITKDLESMRAQTEIELKMFRQNEKEYHTMRQEVLKDSAADKKI</sequence>
<dbReference type="Pfam" id="PF00856">
    <property type="entry name" value="SET"/>
    <property type="match status" value="1"/>
</dbReference>
<protein>
    <recommendedName>
        <fullName evidence="1">[histone H3]-lysine(4) N-trimethyltransferase</fullName>
        <ecNumber evidence="1">2.1.1.354</ecNumber>
    </recommendedName>
</protein>
<dbReference type="InterPro" id="IPR046341">
    <property type="entry name" value="SET_dom_sf"/>
</dbReference>
<gene>
    <name evidence="7" type="ORF">WMY93_021131</name>
</gene>
<evidence type="ECO:0000313" key="7">
    <source>
        <dbReference type="EMBL" id="KAK7895806.1"/>
    </source>
</evidence>
<dbReference type="AlphaFoldDB" id="A0AAW0NE29"/>
<dbReference type="InterPro" id="IPR001214">
    <property type="entry name" value="SET_dom"/>
</dbReference>
<dbReference type="Gene3D" id="6.10.140.2220">
    <property type="match status" value="1"/>
</dbReference>
<evidence type="ECO:0000313" key="8">
    <source>
        <dbReference type="Proteomes" id="UP001460270"/>
    </source>
</evidence>
<dbReference type="Gene3D" id="1.10.220.160">
    <property type="match status" value="1"/>
</dbReference>
<evidence type="ECO:0000256" key="5">
    <source>
        <dbReference type="ARBA" id="ARBA00047571"/>
    </source>
</evidence>
<evidence type="ECO:0000256" key="2">
    <source>
        <dbReference type="ARBA" id="ARBA00022603"/>
    </source>
</evidence>
<dbReference type="Gene3D" id="1.25.40.10">
    <property type="entry name" value="Tetratricopeptide repeat domain"/>
    <property type="match status" value="1"/>
</dbReference>
<name>A0AAW0NE29_9GOBI</name>
<dbReference type="PROSITE" id="PS50280">
    <property type="entry name" value="SET"/>
    <property type="match status" value="1"/>
</dbReference>
<proteinExistence type="predicted"/>
<dbReference type="GO" id="GO:0140999">
    <property type="term" value="F:histone H3K4 trimethyltransferase activity"/>
    <property type="evidence" value="ECO:0007669"/>
    <property type="project" value="UniProtKB-EC"/>
</dbReference>
<dbReference type="Proteomes" id="UP001460270">
    <property type="component" value="Unassembled WGS sequence"/>
</dbReference>
<dbReference type="FunFam" id="1.25.40.10:FF:000132">
    <property type="entry name" value="Histone-lysine N-methyltransferase SMYD1 isoform 1"/>
    <property type="match status" value="1"/>
</dbReference>
<keyword evidence="4" id="KW-0949">S-adenosyl-L-methionine</keyword>
<accession>A0AAW0NE29</accession>
<dbReference type="GO" id="GO:0032259">
    <property type="term" value="P:methylation"/>
    <property type="evidence" value="ECO:0007669"/>
    <property type="project" value="UniProtKB-KW"/>
</dbReference>
<evidence type="ECO:0000256" key="3">
    <source>
        <dbReference type="ARBA" id="ARBA00022679"/>
    </source>
</evidence>
<dbReference type="InterPro" id="IPR050869">
    <property type="entry name" value="H3K4_H4K5_MeTrfase"/>
</dbReference>
<evidence type="ECO:0000259" key="6">
    <source>
        <dbReference type="PROSITE" id="PS50280"/>
    </source>
</evidence>
<feature type="domain" description="SET" evidence="6">
    <location>
        <begin position="7"/>
        <end position="240"/>
    </location>
</feature>